<dbReference type="EMBL" id="BOOW01000008">
    <property type="protein sequence ID" value="GII91251.1"/>
    <property type="molecule type" value="Genomic_DNA"/>
</dbReference>
<sequence length="543" mass="58897">MTGGASRIAAPDSSPPGRPQAPPGPGTRRAGQPLIRHNDYSPISPPPLSGWTPSLSVSVVVPAHCNQEALDLTLAALAAQTYPAHLMEVVVVDDGSAPPLRLPGIAPEHTRLVRLGREARDGEWGIAHAVNMGVRAAEGELIQRLDADMVTCREHIKALARWHHKAHHLVTIGIKRFTDDVSHSPGDVHDKVAMGAFEALFPAESTVPSSTSATIARTDGLRTSRNPYHVCTGPTLSLRKETFQAVGGLDTQVLRGEDTEFAYRLAMHGVVFIPDMAADAVHLGLPSQRREPGRAVRAVEPFLAHRVPLRRDLRKEPGRHWLVPYIEIVFEVGGVAQEVVREGVGAALSGSLQDVVVTLIAPWSALPAGRRPVLEDPSFDLRALREHYSHDERVRLRDEVAVSPSPVPYRYVGPVDVPLGRRTLEKMVETVQRERPGVLVIDLPGGRTATLERTDALNRARLLAAPGDDLREIVDATHGIRRSQASDYWPAPRRPVPAAAESAAPERDAAKPAPSGAAQPPAGKREAPPESWLAKMRDALQRR</sequence>
<feature type="compositionally biased region" description="Low complexity" evidence="1">
    <location>
        <begin position="511"/>
        <end position="522"/>
    </location>
</feature>
<dbReference type="RefSeq" id="WP_204022470.1">
    <property type="nucleotide sequence ID" value="NZ_BOOW01000008.1"/>
</dbReference>
<accession>A0A919RC70</accession>
<dbReference type="PANTHER" id="PTHR43685">
    <property type="entry name" value="GLYCOSYLTRANSFERASE"/>
    <property type="match status" value="1"/>
</dbReference>
<evidence type="ECO:0000313" key="3">
    <source>
        <dbReference type="EMBL" id="GII91251.1"/>
    </source>
</evidence>
<gene>
    <name evidence="3" type="ORF">Ssi02_14820</name>
</gene>
<dbReference type="Gene3D" id="3.90.550.10">
    <property type="entry name" value="Spore Coat Polysaccharide Biosynthesis Protein SpsA, Chain A"/>
    <property type="match status" value="1"/>
</dbReference>
<reference evidence="3" key="1">
    <citation type="submission" date="2021-01" db="EMBL/GenBank/DDBJ databases">
        <title>Whole genome shotgun sequence of Sinosporangium siamense NBRC 109515.</title>
        <authorList>
            <person name="Komaki H."/>
            <person name="Tamura T."/>
        </authorList>
    </citation>
    <scope>NUCLEOTIDE SEQUENCE</scope>
    <source>
        <strain evidence="3">NBRC 109515</strain>
    </source>
</reference>
<name>A0A919RC70_9ACTN</name>
<dbReference type="PANTHER" id="PTHR43685:SF3">
    <property type="entry name" value="SLR2126 PROTEIN"/>
    <property type="match status" value="1"/>
</dbReference>
<organism evidence="3 4">
    <name type="scientific">Sinosporangium siamense</name>
    <dbReference type="NCBI Taxonomy" id="1367973"/>
    <lineage>
        <taxon>Bacteria</taxon>
        <taxon>Bacillati</taxon>
        <taxon>Actinomycetota</taxon>
        <taxon>Actinomycetes</taxon>
        <taxon>Streptosporangiales</taxon>
        <taxon>Streptosporangiaceae</taxon>
        <taxon>Sinosporangium</taxon>
    </lineage>
</organism>
<evidence type="ECO:0000313" key="4">
    <source>
        <dbReference type="Proteomes" id="UP000606172"/>
    </source>
</evidence>
<evidence type="ECO:0000256" key="1">
    <source>
        <dbReference type="SAM" id="MobiDB-lite"/>
    </source>
</evidence>
<dbReference type="SUPFAM" id="SSF53448">
    <property type="entry name" value="Nucleotide-diphospho-sugar transferases"/>
    <property type="match status" value="1"/>
</dbReference>
<proteinExistence type="predicted"/>
<feature type="region of interest" description="Disordered" evidence="1">
    <location>
        <begin position="484"/>
        <end position="543"/>
    </location>
</feature>
<dbReference type="InterPro" id="IPR050834">
    <property type="entry name" value="Glycosyltransf_2"/>
</dbReference>
<dbReference type="InterPro" id="IPR001173">
    <property type="entry name" value="Glyco_trans_2-like"/>
</dbReference>
<feature type="compositionally biased region" description="Pro residues" evidence="1">
    <location>
        <begin position="13"/>
        <end position="25"/>
    </location>
</feature>
<keyword evidence="4" id="KW-1185">Reference proteome</keyword>
<dbReference type="Pfam" id="PF00535">
    <property type="entry name" value="Glycos_transf_2"/>
    <property type="match status" value="1"/>
</dbReference>
<dbReference type="AlphaFoldDB" id="A0A919RC70"/>
<protein>
    <recommendedName>
        <fullName evidence="2">Glycosyltransferase 2-like domain-containing protein</fullName>
    </recommendedName>
</protein>
<comment type="caution">
    <text evidence="3">The sequence shown here is derived from an EMBL/GenBank/DDBJ whole genome shotgun (WGS) entry which is preliminary data.</text>
</comment>
<feature type="domain" description="Glycosyltransferase 2-like" evidence="2">
    <location>
        <begin position="58"/>
        <end position="211"/>
    </location>
</feature>
<evidence type="ECO:0000259" key="2">
    <source>
        <dbReference type="Pfam" id="PF00535"/>
    </source>
</evidence>
<feature type="region of interest" description="Disordered" evidence="1">
    <location>
        <begin position="1"/>
        <end position="45"/>
    </location>
</feature>
<dbReference type="Proteomes" id="UP000606172">
    <property type="component" value="Unassembled WGS sequence"/>
</dbReference>
<dbReference type="InterPro" id="IPR029044">
    <property type="entry name" value="Nucleotide-diphossugar_trans"/>
</dbReference>